<dbReference type="SUPFAM" id="SSF49899">
    <property type="entry name" value="Concanavalin A-like lectins/glucanases"/>
    <property type="match status" value="1"/>
</dbReference>
<dbReference type="Pfam" id="PF05630">
    <property type="entry name" value="NPP1"/>
    <property type="match status" value="1"/>
</dbReference>
<protein>
    <recommendedName>
        <fullName evidence="4">Secretion system C-terminal sorting domain-containing protein</fullName>
    </recommendedName>
</protein>
<dbReference type="InterPro" id="IPR026444">
    <property type="entry name" value="Secre_tail"/>
</dbReference>
<dbReference type="EMBL" id="AAWS01000004">
    <property type="protein sequence ID" value="EAY31087.1"/>
    <property type="molecule type" value="Genomic_DNA"/>
</dbReference>
<dbReference type="NCBIfam" id="TIGR04183">
    <property type="entry name" value="Por_Secre_tail"/>
    <property type="match status" value="1"/>
</dbReference>
<dbReference type="InterPro" id="IPR008701">
    <property type="entry name" value="NPP1"/>
</dbReference>
<dbReference type="AlphaFoldDB" id="A1ZEY5"/>
<proteinExistence type="predicted"/>
<dbReference type="OrthoDB" id="9813478at2"/>
<dbReference type="GO" id="GO:0004553">
    <property type="term" value="F:hydrolase activity, hydrolyzing O-glycosyl compounds"/>
    <property type="evidence" value="ECO:0007669"/>
    <property type="project" value="UniProtKB-ARBA"/>
</dbReference>
<evidence type="ECO:0000313" key="2">
    <source>
        <dbReference type="EMBL" id="EAY31087.1"/>
    </source>
</evidence>
<reference evidence="2 3" key="1">
    <citation type="submission" date="2007-01" db="EMBL/GenBank/DDBJ databases">
        <authorList>
            <person name="Haygood M."/>
            <person name="Podell S."/>
            <person name="Anderson C."/>
            <person name="Hopkinson B."/>
            <person name="Roe K."/>
            <person name="Barbeau K."/>
            <person name="Gaasterland T."/>
            <person name="Ferriera S."/>
            <person name="Johnson J."/>
            <person name="Kravitz S."/>
            <person name="Beeson K."/>
            <person name="Sutton G."/>
            <person name="Rogers Y.-H."/>
            <person name="Friedman R."/>
            <person name="Frazier M."/>
            <person name="Venter J.C."/>
        </authorList>
    </citation>
    <scope>NUCLEOTIDE SEQUENCE [LARGE SCALE GENOMIC DNA]</scope>
    <source>
        <strain evidence="2 3">ATCC 23134</strain>
    </source>
</reference>
<dbReference type="eggNOG" id="COG3291">
    <property type="taxonomic scope" value="Bacteria"/>
</dbReference>
<dbReference type="Proteomes" id="UP000004095">
    <property type="component" value="Unassembled WGS sequence"/>
</dbReference>
<organism evidence="2 3">
    <name type="scientific">Microscilla marina ATCC 23134</name>
    <dbReference type="NCBI Taxonomy" id="313606"/>
    <lineage>
        <taxon>Bacteria</taxon>
        <taxon>Pseudomonadati</taxon>
        <taxon>Bacteroidota</taxon>
        <taxon>Cytophagia</taxon>
        <taxon>Cytophagales</taxon>
        <taxon>Microscillaceae</taxon>
        <taxon>Microscilla</taxon>
    </lineage>
</organism>
<comment type="caution">
    <text evidence="2">The sequence shown here is derived from an EMBL/GenBank/DDBJ whole genome shotgun (WGS) entry which is preliminary data.</text>
</comment>
<evidence type="ECO:0000256" key="1">
    <source>
        <dbReference type="SAM" id="SignalP"/>
    </source>
</evidence>
<evidence type="ECO:0008006" key="4">
    <source>
        <dbReference type="Google" id="ProtNLM"/>
    </source>
</evidence>
<sequence length="570" mass="63790">MKNVKLLQWVLIAMLISQTVVGQSTPPSRLDIMKHWAPQIFQDTRNDKVGLKVGFWWVWSHQYYQGHDFIIKYDYDKDWNLDNNRSMAATNSYNPNLIASVYGNYAETDTHIFIEYGFYHAYDDAIIKADRHLHDWEGATVCIQKDGTPYGKFRAMTTIYHSEGKRYTANQIAFNGSHPQVYVSSNGDVINSCFDTGAHGHGVEAYRAGQHCTGSDAIVYNIGDVGQAPVHTGGGAFKHHYNYSLVDKEELVTKGVRGASHDFASDFANKFSFLKTEAAYSYNYVYHPYRGAKSLSGFQTKQIGSSTKPSYAYAYKGVYTVVGAGDDIWNASDQFRYVYQPINGDVEITIRVYDLQENIDNWAKAGIMIRETLAANSKHAYALLSSANGTNFQSRTSTGAGSIHNSRIEQYQQVWLKLKRAGNLFTAHYSTNGSGWSFLGQQYIAMNSQAYVGLAVTSHNTDRQCVAVFDQLQISTSKGALLRKSQHLEGETSPNTLSIYSHQNKLYVRANGTDVSGSQVLLYTLLGQKVWRSSLSKNALQHFVLHLKPGIYLAKVQSSNGVVVQKIVIE</sequence>
<dbReference type="InterPro" id="IPR013320">
    <property type="entry name" value="ConA-like_dom_sf"/>
</dbReference>
<gene>
    <name evidence="2" type="ORF">M23134_07495</name>
</gene>
<keyword evidence="3" id="KW-1185">Reference proteome</keyword>
<accession>A1ZEY5</accession>
<dbReference type="GO" id="GO:0005975">
    <property type="term" value="P:carbohydrate metabolic process"/>
    <property type="evidence" value="ECO:0007669"/>
    <property type="project" value="UniProtKB-ARBA"/>
</dbReference>
<dbReference type="Gene3D" id="2.60.120.200">
    <property type="match status" value="1"/>
</dbReference>
<feature type="chain" id="PRO_5002641391" description="Secretion system C-terminal sorting domain-containing protein" evidence="1">
    <location>
        <begin position="23"/>
        <end position="570"/>
    </location>
</feature>
<dbReference type="RefSeq" id="WP_002694235.1">
    <property type="nucleotide sequence ID" value="NZ_AAWS01000004.1"/>
</dbReference>
<keyword evidence="1" id="KW-0732">Signal</keyword>
<feature type="signal peptide" evidence="1">
    <location>
        <begin position="1"/>
        <end position="22"/>
    </location>
</feature>
<name>A1ZEY5_MICM2</name>
<evidence type="ECO:0000313" key="3">
    <source>
        <dbReference type="Proteomes" id="UP000004095"/>
    </source>
</evidence>